<dbReference type="SUPFAM" id="SSF55874">
    <property type="entry name" value="ATPase domain of HSP90 chaperone/DNA topoisomerase II/histidine kinase"/>
    <property type="match status" value="1"/>
</dbReference>
<dbReference type="PROSITE" id="PS50109">
    <property type="entry name" value="HIS_KIN"/>
    <property type="match status" value="1"/>
</dbReference>
<dbReference type="RefSeq" id="WP_338099596.1">
    <property type="nucleotide sequence ID" value="NZ_JAWDKD010000018.1"/>
</dbReference>
<dbReference type="Gene3D" id="3.30.565.10">
    <property type="entry name" value="Histidine kinase-like ATPase, C-terminal domain"/>
    <property type="match status" value="1"/>
</dbReference>
<dbReference type="Proteomes" id="UP001271789">
    <property type="component" value="Unassembled WGS sequence"/>
</dbReference>
<proteinExistence type="predicted"/>
<dbReference type="SMART" id="SM00387">
    <property type="entry name" value="HATPase_c"/>
    <property type="match status" value="1"/>
</dbReference>
<sequence>MAEKPHPTTIYEKYPSLSTPETLVRYSDGYREMGIGAYGLLRHDLQNYYSIILMSLELYRMKNDEKYLDKISEACYKSLDYLSMFKEVENFLYKGVVPGVYSLSHEIEEACLKYPNLTFSMTEDDDDVLADQALTAIFESLFSNAAAYGNTEKPVFISISEFTDGGIRKCRVDVTNSGDPVPESIRNTLFLPGIKGPNSTGFGLGLYISKITVARYGGDLILKVSDSDQTTFSLILPVVENDQK</sequence>
<dbReference type="InterPro" id="IPR036890">
    <property type="entry name" value="HATPase_C_sf"/>
</dbReference>
<keyword evidence="3" id="KW-1185">Reference proteome</keyword>
<dbReference type="InterPro" id="IPR003594">
    <property type="entry name" value="HATPase_dom"/>
</dbReference>
<name>A0AAE4SDW0_9EURY</name>
<dbReference type="Pfam" id="PF02518">
    <property type="entry name" value="HATPase_c"/>
    <property type="match status" value="1"/>
</dbReference>
<accession>A0AAE4SDW0</accession>
<reference evidence="2" key="1">
    <citation type="submission" date="2023-06" db="EMBL/GenBank/DDBJ databases">
        <title>Genome sequence of Methanosarcinaceae archaeon Ag5.</title>
        <authorList>
            <person name="Protasov E."/>
            <person name="Platt K."/>
            <person name="Poehlein A."/>
            <person name="Daniel R."/>
            <person name="Brune A."/>
        </authorList>
    </citation>
    <scope>NUCLEOTIDE SEQUENCE</scope>
    <source>
        <strain evidence="2">Ag5</strain>
    </source>
</reference>
<dbReference type="EMBL" id="JAWDKD010000018">
    <property type="protein sequence ID" value="MDV0447174.1"/>
    <property type="molecule type" value="Genomic_DNA"/>
</dbReference>
<evidence type="ECO:0000313" key="3">
    <source>
        <dbReference type="Proteomes" id="UP001271789"/>
    </source>
</evidence>
<organism evidence="2 3">
    <name type="scientific">Methanolapillus africanus</name>
    <dbReference type="NCBI Taxonomy" id="3028297"/>
    <lineage>
        <taxon>Archaea</taxon>
        <taxon>Methanobacteriati</taxon>
        <taxon>Methanobacteriota</taxon>
        <taxon>Stenosarchaea group</taxon>
        <taxon>Methanomicrobia</taxon>
        <taxon>Methanosarcinales</taxon>
        <taxon>Methanosarcinaceae</taxon>
        <taxon>Methanolapillus</taxon>
    </lineage>
</organism>
<feature type="domain" description="Histidine kinase" evidence="1">
    <location>
        <begin position="134"/>
        <end position="240"/>
    </location>
</feature>
<comment type="caution">
    <text evidence="2">The sequence shown here is derived from an EMBL/GenBank/DDBJ whole genome shotgun (WGS) entry which is preliminary data.</text>
</comment>
<evidence type="ECO:0000313" key="2">
    <source>
        <dbReference type="EMBL" id="MDV0447174.1"/>
    </source>
</evidence>
<dbReference type="AlphaFoldDB" id="A0AAE4SDW0"/>
<dbReference type="InterPro" id="IPR005467">
    <property type="entry name" value="His_kinase_dom"/>
</dbReference>
<protein>
    <recommendedName>
        <fullName evidence="1">Histidine kinase domain-containing protein</fullName>
    </recommendedName>
</protein>
<gene>
    <name evidence="2" type="ORF">MsAg5_10520</name>
</gene>
<evidence type="ECO:0000259" key="1">
    <source>
        <dbReference type="PROSITE" id="PS50109"/>
    </source>
</evidence>